<keyword evidence="1" id="KW-0175">Coiled coil</keyword>
<dbReference type="AlphaFoldDB" id="A0A2W2ATF6"/>
<protein>
    <submittedName>
        <fullName evidence="2">Flagellar export protein FliJ</fullName>
    </submittedName>
</protein>
<keyword evidence="2" id="KW-0966">Cell projection</keyword>
<dbReference type="Proteomes" id="UP000248795">
    <property type="component" value="Unassembled WGS sequence"/>
</dbReference>
<dbReference type="RefSeq" id="WP_111195818.1">
    <property type="nucleotide sequence ID" value="NZ_QKVK01000001.1"/>
</dbReference>
<sequence length="126" mass="14599">MRSRETLLRLHRFRTEEKRRQVADIEFMIQDFTRKFDDLDAQVKFEESRTGVSDPSHFNYSLSAKSARARRDNLLRSIGELKDQLGEAQLHLANEEQELRRAEMLAEKDAMGFGAAMPLQVAAAMR</sequence>
<keyword evidence="2" id="KW-0969">Cilium</keyword>
<gene>
    <name evidence="2" type="ORF">DK847_01375</name>
</gene>
<feature type="coiled-coil region" evidence="1">
    <location>
        <begin position="64"/>
        <end position="105"/>
    </location>
</feature>
<keyword evidence="2" id="KW-0282">Flagellum</keyword>
<proteinExistence type="predicted"/>
<reference evidence="3" key="1">
    <citation type="submission" date="2018-06" db="EMBL/GenBank/DDBJ databases">
        <title>Aestuariibacter litoralis strain KCTC 52945T.</title>
        <authorList>
            <person name="Li X."/>
            <person name="Salam N."/>
            <person name="Li J.-L."/>
            <person name="Chen Y.-M."/>
            <person name="Yang Z.-W."/>
            <person name="Zhang L.-Y."/>
            <person name="Han M.-X."/>
            <person name="Xiao M."/>
            <person name="Li W.-J."/>
        </authorList>
    </citation>
    <scope>NUCLEOTIDE SEQUENCE [LARGE SCALE GENOMIC DNA]</scope>
    <source>
        <strain evidence="3">KCTC 52945</strain>
    </source>
</reference>
<evidence type="ECO:0000313" key="3">
    <source>
        <dbReference type="Proteomes" id="UP000248795"/>
    </source>
</evidence>
<organism evidence="2 3">
    <name type="scientific">Aestuariivirga litoralis</name>
    <dbReference type="NCBI Taxonomy" id="2650924"/>
    <lineage>
        <taxon>Bacteria</taxon>
        <taxon>Pseudomonadati</taxon>
        <taxon>Pseudomonadota</taxon>
        <taxon>Alphaproteobacteria</taxon>
        <taxon>Hyphomicrobiales</taxon>
        <taxon>Aestuariivirgaceae</taxon>
        <taxon>Aestuariivirga</taxon>
    </lineage>
</organism>
<keyword evidence="3" id="KW-1185">Reference proteome</keyword>
<evidence type="ECO:0000256" key="1">
    <source>
        <dbReference type="SAM" id="Coils"/>
    </source>
</evidence>
<evidence type="ECO:0000313" key="2">
    <source>
        <dbReference type="EMBL" id="PZF78491.1"/>
    </source>
</evidence>
<name>A0A2W2ATF6_9HYPH</name>
<dbReference type="EMBL" id="QKVK01000001">
    <property type="protein sequence ID" value="PZF78491.1"/>
    <property type="molecule type" value="Genomic_DNA"/>
</dbReference>
<comment type="caution">
    <text evidence="2">The sequence shown here is derived from an EMBL/GenBank/DDBJ whole genome shotgun (WGS) entry which is preliminary data.</text>
</comment>
<accession>A0A2W2ATF6</accession>